<dbReference type="AlphaFoldDB" id="A0A8S0W5E6"/>
<comment type="caution">
    <text evidence="3">The sequence shown here is derived from an EMBL/GenBank/DDBJ whole genome shotgun (WGS) entry which is preliminary data.</text>
</comment>
<feature type="compositionally biased region" description="Polar residues" evidence="1">
    <location>
        <begin position="162"/>
        <end position="178"/>
    </location>
</feature>
<proteinExistence type="predicted"/>
<dbReference type="InterPro" id="IPR039931">
    <property type="entry name" value="EEIG1/2-like"/>
</dbReference>
<protein>
    <recommendedName>
        <fullName evidence="2">C2 NT-type domain-containing protein</fullName>
    </recommendedName>
</protein>
<keyword evidence="4" id="KW-1185">Reference proteome</keyword>
<evidence type="ECO:0000259" key="2">
    <source>
        <dbReference type="PROSITE" id="PS51840"/>
    </source>
</evidence>
<gene>
    <name evidence="3" type="ORF">AAE3_LOCUS5532</name>
</gene>
<sequence length="564" mass="61193">MSHIDALKSPRPHPLLNKQLLANGSSVSVNEMPHTPSGLRAQLGHLLPRHANFRARVTIHQIASVPFVSGEFGVRWKFKGVQNAQGPKQGLLGRAKARRADKGKGREEHGDGERFLDALSPGSSASGGPSPHTANSSISSHSQHLSADWSTTATSTTSATTPNSSVITMGLTPSTHSGTTTPDLTTVLLPGSTTPARGMTTFLPLKEHSVVWGQTLDTVLKFDIDRETFQIMPSPLKLVVMQRVIPDDPRGSPQNPRLGAVYLNLAEYVGHGPVERRYLLKESKTNATLKLTIEMDYVSGETHYVPPPLAKGEILNGIAGFLENDIVKKRPRALDIYQEHDEPLKSARVPKTAKSERKVSPPTTTSPDTDSDDDYYGYSEEEEESPKITESVEIAFDVRKLPVAQGVKTTETLIEALFNPVKTNEKSQETPFTIYEPFSAGPTPTAYGLGLTGIPIDRHATITVGQGYPQRRTHTSRYSTSSSSASLRTTSDSSKSMPSRENSFSQSEHSSYSGPYHGVRTTPEGRVVVDNKGQDESTSSLGGMRGWWKRAIGSRPGTPTAARA</sequence>
<accession>A0A8S0W5E6</accession>
<dbReference type="OrthoDB" id="3365224at2759"/>
<feature type="region of interest" description="Disordered" evidence="1">
    <location>
        <begin position="83"/>
        <end position="183"/>
    </location>
</feature>
<organism evidence="3 4">
    <name type="scientific">Cyclocybe aegerita</name>
    <name type="common">Black poplar mushroom</name>
    <name type="synonym">Agrocybe aegerita</name>
    <dbReference type="NCBI Taxonomy" id="1973307"/>
    <lineage>
        <taxon>Eukaryota</taxon>
        <taxon>Fungi</taxon>
        <taxon>Dikarya</taxon>
        <taxon>Basidiomycota</taxon>
        <taxon>Agaricomycotina</taxon>
        <taxon>Agaricomycetes</taxon>
        <taxon>Agaricomycetidae</taxon>
        <taxon>Agaricales</taxon>
        <taxon>Agaricineae</taxon>
        <taxon>Bolbitiaceae</taxon>
        <taxon>Cyclocybe</taxon>
    </lineage>
</organism>
<feature type="compositionally biased region" description="Polar residues" evidence="1">
    <location>
        <begin position="497"/>
        <end position="513"/>
    </location>
</feature>
<evidence type="ECO:0000313" key="3">
    <source>
        <dbReference type="EMBL" id="CAA7263294.1"/>
    </source>
</evidence>
<dbReference type="PROSITE" id="PS51840">
    <property type="entry name" value="C2_NT"/>
    <property type="match status" value="1"/>
</dbReference>
<feature type="compositionally biased region" description="Acidic residues" evidence="1">
    <location>
        <begin position="369"/>
        <end position="384"/>
    </location>
</feature>
<dbReference type="InterPro" id="IPR019448">
    <property type="entry name" value="NT-C2"/>
</dbReference>
<dbReference type="PANTHER" id="PTHR21456:SF1">
    <property type="entry name" value="C2 NT-TYPE DOMAIN-CONTAINING PROTEIN"/>
    <property type="match status" value="1"/>
</dbReference>
<dbReference type="Proteomes" id="UP000467700">
    <property type="component" value="Unassembled WGS sequence"/>
</dbReference>
<feature type="domain" description="C2 NT-type" evidence="2">
    <location>
        <begin position="43"/>
        <end position="297"/>
    </location>
</feature>
<reference evidence="3 4" key="1">
    <citation type="submission" date="2020-01" db="EMBL/GenBank/DDBJ databases">
        <authorList>
            <person name="Gupta K D."/>
        </authorList>
    </citation>
    <scope>NUCLEOTIDE SEQUENCE [LARGE SCALE GENOMIC DNA]</scope>
</reference>
<name>A0A8S0W5E6_CYCAE</name>
<feature type="compositionally biased region" description="Low complexity" evidence="1">
    <location>
        <begin position="476"/>
        <end position="496"/>
    </location>
</feature>
<feature type="compositionally biased region" description="Low complexity" evidence="1">
    <location>
        <begin position="120"/>
        <end position="161"/>
    </location>
</feature>
<dbReference type="EMBL" id="CACVBS010000039">
    <property type="protein sequence ID" value="CAA7263294.1"/>
    <property type="molecule type" value="Genomic_DNA"/>
</dbReference>
<feature type="region of interest" description="Disordered" evidence="1">
    <location>
        <begin position="338"/>
        <end position="388"/>
    </location>
</feature>
<feature type="compositionally biased region" description="Basic and acidic residues" evidence="1">
    <location>
        <begin position="98"/>
        <end position="116"/>
    </location>
</feature>
<dbReference type="PANTHER" id="PTHR21456">
    <property type="entry name" value="FAMILY WITH SEQUENCE SIMILARITY 102"/>
    <property type="match status" value="1"/>
</dbReference>
<feature type="region of interest" description="Disordered" evidence="1">
    <location>
        <begin position="463"/>
        <end position="564"/>
    </location>
</feature>
<evidence type="ECO:0000256" key="1">
    <source>
        <dbReference type="SAM" id="MobiDB-lite"/>
    </source>
</evidence>
<evidence type="ECO:0000313" key="4">
    <source>
        <dbReference type="Proteomes" id="UP000467700"/>
    </source>
</evidence>
<dbReference type="Pfam" id="PF10358">
    <property type="entry name" value="NT-C2"/>
    <property type="match status" value="1"/>
</dbReference>